<organism evidence="1 2">
    <name type="scientific">Romanomermis culicivorax</name>
    <name type="common">Nematode worm</name>
    <dbReference type="NCBI Taxonomy" id="13658"/>
    <lineage>
        <taxon>Eukaryota</taxon>
        <taxon>Metazoa</taxon>
        <taxon>Ecdysozoa</taxon>
        <taxon>Nematoda</taxon>
        <taxon>Enoplea</taxon>
        <taxon>Dorylaimia</taxon>
        <taxon>Mermithida</taxon>
        <taxon>Mermithoidea</taxon>
        <taxon>Mermithidae</taxon>
        <taxon>Romanomermis</taxon>
    </lineage>
</organism>
<dbReference type="AlphaFoldDB" id="A0A915JTU5"/>
<reference evidence="2" key="1">
    <citation type="submission" date="2022-11" db="UniProtKB">
        <authorList>
            <consortium name="WormBaseParasite"/>
        </authorList>
    </citation>
    <scope>IDENTIFICATION</scope>
</reference>
<name>A0A915JTU5_ROMCU</name>
<proteinExistence type="predicted"/>
<dbReference type="Proteomes" id="UP000887565">
    <property type="component" value="Unplaced"/>
</dbReference>
<keyword evidence="1" id="KW-1185">Reference proteome</keyword>
<dbReference type="WBParaSite" id="nRc.2.0.1.t29523-RA">
    <property type="protein sequence ID" value="nRc.2.0.1.t29523-RA"/>
    <property type="gene ID" value="nRc.2.0.1.g29523"/>
</dbReference>
<accession>A0A915JTU5</accession>
<evidence type="ECO:0000313" key="1">
    <source>
        <dbReference type="Proteomes" id="UP000887565"/>
    </source>
</evidence>
<evidence type="ECO:0000313" key="2">
    <source>
        <dbReference type="WBParaSite" id="nRc.2.0.1.t29523-RA"/>
    </source>
</evidence>
<sequence>MRVCALCSSLQIQQNSNADLLKDDTFADSKKRDLFYIRFSVRSTRSVRKNCLQHYSRRRPTLFKKAKNAYGLKP</sequence>
<protein>
    <submittedName>
        <fullName evidence="2">Uncharacterized protein</fullName>
    </submittedName>
</protein>